<organism evidence="2 3">
    <name type="scientific">Geodia barretti</name>
    <name type="common">Barrett's horny sponge</name>
    <dbReference type="NCBI Taxonomy" id="519541"/>
    <lineage>
        <taxon>Eukaryota</taxon>
        <taxon>Metazoa</taxon>
        <taxon>Porifera</taxon>
        <taxon>Demospongiae</taxon>
        <taxon>Heteroscleromorpha</taxon>
        <taxon>Tetractinellida</taxon>
        <taxon>Astrophorina</taxon>
        <taxon>Geodiidae</taxon>
        <taxon>Geodia</taxon>
    </lineage>
</organism>
<reference evidence="2" key="1">
    <citation type="submission" date="2023-03" db="EMBL/GenBank/DDBJ databases">
        <authorList>
            <person name="Steffen K."/>
            <person name="Cardenas P."/>
        </authorList>
    </citation>
    <scope>NUCLEOTIDE SEQUENCE</scope>
</reference>
<dbReference type="EMBL" id="CASHTH010000436">
    <property type="protein sequence ID" value="CAI8001379.1"/>
    <property type="molecule type" value="Genomic_DNA"/>
</dbReference>
<gene>
    <name evidence="2" type="ORF">GBAR_LOCUS3177</name>
</gene>
<dbReference type="Proteomes" id="UP001174909">
    <property type="component" value="Unassembled WGS sequence"/>
</dbReference>
<sequence length="52" mass="5781">MLPCPRATWTARKSSAPCTAPSSTSAPARFSPRRRLTLFEPSRSRSRATTSW</sequence>
<keyword evidence="3" id="KW-1185">Reference proteome</keyword>
<feature type="compositionally biased region" description="Low complexity" evidence="1">
    <location>
        <begin position="14"/>
        <end position="30"/>
    </location>
</feature>
<evidence type="ECO:0000313" key="3">
    <source>
        <dbReference type="Proteomes" id="UP001174909"/>
    </source>
</evidence>
<evidence type="ECO:0000256" key="1">
    <source>
        <dbReference type="SAM" id="MobiDB-lite"/>
    </source>
</evidence>
<proteinExistence type="predicted"/>
<accession>A0AA35R3E1</accession>
<feature type="region of interest" description="Disordered" evidence="1">
    <location>
        <begin position="1"/>
        <end position="52"/>
    </location>
</feature>
<name>A0AA35R3E1_GEOBA</name>
<dbReference type="AlphaFoldDB" id="A0AA35R3E1"/>
<evidence type="ECO:0000313" key="2">
    <source>
        <dbReference type="EMBL" id="CAI8001379.1"/>
    </source>
</evidence>
<protein>
    <submittedName>
        <fullName evidence="2">Uncharacterized protein</fullName>
    </submittedName>
</protein>
<comment type="caution">
    <text evidence="2">The sequence shown here is derived from an EMBL/GenBank/DDBJ whole genome shotgun (WGS) entry which is preliminary data.</text>
</comment>